<dbReference type="EC" id="2.7.13.3" evidence="2"/>
<dbReference type="InterPro" id="IPR003661">
    <property type="entry name" value="HisK_dim/P_dom"/>
</dbReference>
<feature type="transmembrane region" description="Helical" evidence="4">
    <location>
        <begin position="320"/>
        <end position="337"/>
    </location>
</feature>
<evidence type="ECO:0000256" key="2">
    <source>
        <dbReference type="ARBA" id="ARBA00012438"/>
    </source>
</evidence>
<evidence type="ECO:0000256" key="3">
    <source>
        <dbReference type="ARBA" id="ARBA00022553"/>
    </source>
</evidence>
<dbReference type="Gene3D" id="3.30.565.10">
    <property type="entry name" value="Histidine kinase-like ATPase, C-terminal domain"/>
    <property type="match status" value="1"/>
</dbReference>
<evidence type="ECO:0000256" key="1">
    <source>
        <dbReference type="ARBA" id="ARBA00000085"/>
    </source>
</evidence>
<feature type="domain" description="Histidine kinase" evidence="5">
    <location>
        <begin position="371"/>
        <end position="574"/>
    </location>
</feature>
<dbReference type="Pfam" id="PF02518">
    <property type="entry name" value="HATPase_c"/>
    <property type="match status" value="1"/>
</dbReference>
<evidence type="ECO:0000259" key="5">
    <source>
        <dbReference type="PROSITE" id="PS50109"/>
    </source>
</evidence>
<keyword evidence="7" id="KW-1185">Reference proteome</keyword>
<evidence type="ECO:0000256" key="4">
    <source>
        <dbReference type="SAM" id="Phobius"/>
    </source>
</evidence>
<proteinExistence type="predicted"/>
<feature type="transmembrane region" description="Helical" evidence="4">
    <location>
        <begin position="222"/>
        <end position="240"/>
    </location>
</feature>
<dbReference type="InterPro" id="IPR036890">
    <property type="entry name" value="HATPase_C_sf"/>
</dbReference>
<comment type="catalytic activity">
    <reaction evidence="1">
        <text>ATP + protein L-histidine = ADP + protein N-phospho-L-histidine.</text>
        <dbReference type="EC" id="2.7.13.3"/>
    </reaction>
</comment>
<dbReference type="SUPFAM" id="SSF47384">
    <property type="entry name" value="Homodimeric domain of signal transducing histidine kinase"/>
    <property type="match status" value="1"/>
</dbReference>
<evidence type="ECO:0000313" key="6">
    <source>
        <dbReference type="EMBL" id="PJI83403.1"/>
    </source>
</evidence>
<dbReference type="Gene3D" id="2.60.40.2380">
    <property type="match status" value="1"/>
</dbReference>
<dbReference type="Pfam" id="PF07696">
    <property type="entry name" value="7TMR-DISMED2"/>
    <property type="match status" value="1"/>
</dbReference>
<dbReference type="PANTHER" id="PTHR43547">
    <property type="entry name" value="TWO-COMPONENT HISTIDINE KINASE"/>
    <property type="match status" value="1"/>
</dbReference>
<gene>
    <name evidence="6" type="ORF">B0G85_0801</name>
</gene>
<keyword evidence="4" id="KW-1133">Transmembrane helix</keyword>
<protein>
    <recommendedName>
        <fullName evidence="2">histidine kinase</fullName>
        <ecNumber evidence="2">2.7.13.3</ecNumber>
    </recommendedName>
</protein>
<dbReference type="Proteomes" id="UP000229366">
    <property type="component" value="Unassembled WGS sequence"/>
</dbReference>
<feature type="transmembrane region" description="Helical" evidence="4">
    <location>
        <begin position="154"/>
        <end position="175"/>
    </location>
</feature>
<dbReference type="GO" id="GO:0000155">
    <property type="term" value="F:phosphorelay sensor kinase activity"/>
    <property type="evidence" value="ECO:0007669"/>
    <property type="project" value="InterPro"/>
</dbReference>
<accession>A0A2M8VZV9</accession>
<reference evidence="6 7" key="1">
    <citation type="submission" date="2017-11" db="EMBL/GenBank/DDBJ databases">
        <title>Genomic Encyclopedia of Type Strains, Phase III (KMG-III): the genomes of soil and plant-associated and newly described type strains.</title>
        <authorList>
            <person name="Whitman W."/>
        </authorList>
    </citation>
    <scope>NUCLEOTIDE SEQUENCE [LARGE SCALE GENOMIC DNA]</scope>
    <source>
        <strain evidence="6 7">UB-Domo-W1</strain>
    </source>
</reference>
<dbReference type="SUPFAM" id="SSF55874">
    <property type="entry name" value="ATPase domain of HSP90 chaperone/DNA topoisomerase II/histidine kinase"/>
    <property type="match status" value="1"/>
</dbReference>
<dbReference type="InterPro" id="IPR005467">
    <property type="entry name" value="His_kinase_dom"/>
</dbReference>
<dbReference type="AlphaFoldDB" id="A0A2M8VZV9"/>
<dbReference type="PROSITE" id="PS50109">
    <property type="entry name" value="HIS_KIN"/>
    <property type="match status" value="1"/>
</dbReference>
<dbReference type="SMART" id="SM00387">
    <property type="entry name" value="HATPase_c"/>
    <property type="match status" value="1"/>
</dbReference>
<dbReference type="CDD" id="cd00082">
    <property type="entry name" value="HisKA"/>
    <property type="match status" value="1"/>
</dbReference>
<dbReference type="PANTHER" id="PTHR43547:SF2">
    <property type="entry name" value="HYBRID SIGNAL TRANSDUCTION HISTIDINE KINASE C"/>
    <property type="match status" value="1"/>
</dbReference>
<feature type="transmembrane region" description="Helical" evidence="4">
    <location>
        <begin position="247"/>
        <end position="268"/>
    </location>
</feature>
<keyword evidence="4" id="KW-0472">Membrane</keyword>
<evidence type="ECO:0000313" key="7">
    <source>
        <dbReference type="Proteomes" id="UP000229366"/>
    </source>
</evidence>
<dbReference type="EMBL" id="PGTX01000001">
    <property type="protein sequence ID" value="PJI83403.1"/>
    <property type="molecule type" value="Genomic_DNA"/>
</dbReference>
<dbReference type="InterPro" id="IPR011622">
    <property type="entry name" value="7TMR_DISM_rcpt_extracell_dom2"/>
</dbReference>
<feature type="transmembrane region" description="Helical" evidence="4">
    <location>
        <begin position="126"/>
        <end position="148"/>
    </location>
</feature>
<keyword evidence="6" id="KW-0418">Kinase</keyword>
<sequence>MNLEQVQQEHFTAYDGVLSGGYSNSSYWIKLRIKASTQNLILRIRPLFIDEVRLFDPADFSKNRVTGDIHPWSDADLPSTSLNFVLQSQAQPRDVYLRIKSLHSYLIYTEILPKAEFIFVEEIEGLIYSFYFTFALIIAIWLSVAWIFSRDFVLGIFALQQLATVLFLFLLLGYGRIFLEKYIAPDVLNIASFWALAIYPLIGALANNALLLEYKIPQFLRWILRLIIVGCLTVMTLMYFGQVVFALKLNAMVVLFGSFVWAIGALMAQMQVDPSQKISLMPTIVLKLYFLTIAIAFFIPVLPLLGIIQGGEASIQILRLYSIISGLMIFILLQYRAKCSLRYEIQRSSNLKSQADQERLYREEQNKLMSMLTHEIKTPLSVLKLIVDEKLTGSDLEPHANRALKNINTVIGRCMQLGKLDARELQVYLSDVNIQELIHDILIDKKDSQRLALENTVSSTVPTDKDLLNIILSNLIENAFKYSAANSVVRLTSSYARQGEIPGVEFVISNHIGIFGSPDPREVFKRYYRNVSATKISGSGLGLFLVRELVDTLRGTVTYQDELNQVSFRVWLPI</sequence>
<name>A0A2M8VZV9_9BURK</name>
<comment type="caution">
    <text evidence="6">The sequence shown here is derived from an EMBL/GenBank/DDBJ whole genome shotgun (WGS) entry which is preliminary data.</text>
</comment>
<dbReference type="InterPro" id="IPR003594">
    <property type="entry name" value="HATPase_dom"/>
</dbReference>
<keyword evidence="4" id="KW-0812">Transmembrane</keyword>
<keyword evidence="6" id="KW-0808">Transferase</keyword>
<keyword evidence="3" id="KW-0597">Phosphoprotein</keyword>
<dbReference type="InterPro" id="IPR036097">
    <property type="entry name" value="HisK_dim/P_sf"/>
</dbReference>
<feature type="transmembrane region" description="Helical" evidence="4">
    <location>
        <begin position="288"/>
        <end position="308"/>
    </location>
</feature>
<feature type="transmembrane region" description="Helical" evidence="4">
    <location>
        <begin position="187"/>
        <end position="210"/>
    </location>
</feature>
<organism evidence="6 7">
    <name type="scientific">Polynucleobacter brandtiae</name>
    <dbReference type="NCBI Taxonomy" id="1938816"/>
    <lineage>
        <taxon>Bacteria</taxon>
        <taxon>Pseudomonadati</taxon>
        <taxon>Pseudomonadota</taxon>
        <taxon>Betaproteobacteria</taxon>
        <taxon>Burkholderiales</taxon>
        <taxon>Burkholderiaceae</taxon>
        <taxon>Polynucleobacter</taxon>
    </lineage>
</organism>